<proteinExistence type="predicted"/>
<evidence type="ECO:0000313" key="1">
    <source>
        <dbReference type="EMBL" id="AAY49486.1"/>
    </source>
</evidence>
<evidence type="ECO:0008006" key="3">
    <source>
        <dbReference type="Google" id="ProtNLM"/>
    </source>
</evidence>
<accession>A0A0H2X9X4</accession>
<dbReference type="AlphaFoldDB" id="A0A0H2X9X4"/>
<evidence type="ECO:0000313" key="2">
    <source>
        <dbReference type="Proteomes" id="UP000000420"/>
    </source>
</evidence>
<organism evidence="1 2">
    <name type="scientific">Xanthomonas campestris pv. campestris (strain 8004)</name>
    <dbReference type="NCBI Taxonomy" id="314565"/>
    <lineage>
        <taxon>Bacteria</taxon>
        <taxon>Pseudomonadati</taxon>
        <taxon>Pseudomonadota</taxon>
        <taxon>Gammaproteobacteria</taxon>
        <taxon>Lysobacterales</taxon>
        <taxon>Lysobacteraceae</taxon>
        <taxon>Xanthomonas</taxon>
    </lineage>
</organism>
<dbReference type="HOGENOM" id="CLU_077971_0_0_6"/>
<dbReference type="InterPro" id="IPR025332">
    <property type="entry name" value="DUF4238"/>
</dbReference>
<gene>
    <name evidence="1" type="ordered locus">XC_2436</name>
</gene>
<sequence length="316" mass="36020">MLRTVRQHHYVWAHHLRRWSIDGKRVWQTTPRGKVVCDSVAGVARERDFYRASMLTPIQIGLIRRTIALADRTLQGIHLRTLNRWLTIQRQHKLITERGLGSAEIDEAFEALQSNFIETLHTGHELGARPTLDALAQQDLSVLEQPQHLVALMFFFGQQLTRTKRFRTLFFAAAQSGPNPEYANDFDDAWWLLSYILGSNVGWSLYADRRQHTLSLLTTDPAHPLIIADQPIVNLFDNPEPGKPPEFGNFYFPICPTLGLAVCDQAVFSMGLHALSADEVHRLNAAQAKTAQNFIFGNEREIVEKMCKLMPRFAQP</sequence>
<dbReference type="KEGG" id="xcb:XC_2436"/>
<dbReference type="RefSeq" id="WP_011269860.1">
    <property type="nucleotide sequence ID" value="NC_007086.1"/>
</dbReference>
<protein>
    <recommendedName>
        <fullName evidence="3">DUF4238 domain-containing protein</fullName>
    </recommendedName>
</protein>
<dbReference type="Proteomes" id="UP000000420">
    <property type="component" value="Chromosome"/>
</dbReference>
<dbReference type="Pfam" id="PF14022">
    <property type="entry name" value="DUF4238"/>
    <property type="match status" value="1"/>
</dbReference>
<name>A0A0H2X9X4_XANC8</name>
<reference evidence="1 2" key="1">
    <citation type="journal article" date="2005" name="Genome Res.">
        <title>Comparative and functional genomic analyses of the pathogenicity of phytopathogen Xanthomonas campestris pv. campestris.</title>
        <authorList>
            <person name="Qian W."/>
            <person name="Jia Y."/>
            <person name="Ren S.X."/>
            <person name="He Y.Q."/>
            <person name="Feng J.X."/>
            <person name="Lu L.F."/>
            <person name="Sun Q."/>
            <person name="Ying G."/>
            <person name="Tang D.J."/>
            <person name="Tang H."/>
            <person name="Wu W."/>
            <person name="Hao P."/>
            <person name="Wang L."/>
            <person name="Jiang B.L."/>
            <person name="Zeng S."/>
            <person name="Gu W.Y."/>
            <person name="Lu G."/>
            <person name="Rong L."/>
            <person name="Tian Y."/>
            <person name="Yao Z."/>
            <person name="Fu G."/>
            <person name="Chen B."/>
            <person name="Fang R."/>
            <person name="Qiang B."/>
            <person name="Chen Z."/>
            <person name="Zhao G.P."/>
            <person name="Tang J.L."/>
            <person name="He C."/>
        </authorList>
    </citation>
    <scope>NUCLEOTIDE SEQUENCE [LARGE SCALE GENOMIC DNA]</scope>
    <source>
        <strain evidence="1 2">8004</strain>
    </source>
</reference>
<dbReference type="EMBL" id="CP000050">
    <property type="protein sequence ID" value="AAY49486.1"/>
    <property type="molecule type" value="Genomic_DNA"/>
</dbReference>